<evidence type="ECO:0000256" key="1">
    <source>
        <dbReference type="SAM" id="MobiDB-lite"/>
    </source>
</evidence>
<name>A0A1K2BVL4_STRAR</name>
<proteinExistence type="predicted"/>
<feature type="region of interest" description="Disordered" evidence="1">
    <location>
        <begin position="66"/>
        <end position="85"/>
    </location>
</feature>
<protein>
    <submittedName>
        <fullName evidence="2">Uncharacterized protein</fullName>
    </submittedName>
</protein>
<dbReference type="STRING" id="1893.SAMN02787144_1009186"/>
<evidence type="ECO:0000313" key="3">
    <source>
        <dbReference type="Proteomes" id="UP000181909"/>
    </source>
</evidence>
<evidence type="ECO:0000313" key="2">
    <source>
        <dbReference type="EMBL" id="SFY02606.1"/>
    </source>
</evidence>
<sequence>MHYTDGAGKQDTVTVDRPDGATVTALGADPGGRPHPYRMALAGPGAQVRLLDTLAPAIEADLAAVREDRRAPGGPGTPGLPVTNG</sequence>
<feature type="region of interest" description="Disordered" evidence="1">
    <location>
        <begin position="1"/>
        <end position="35"/>
    </location>
</feature>
<reference evidence="2 3" key="1">
    <citation type="submission" date="2016-11" db="EMBL/GenBank/DDBJ databases">
        <authorList>
            <person name="Jaros S."/>
            <person name="Januszkiewicz K."/>
            <person name="Wedrychowicz H."/>
        </authorList>
    </citation>
    <scope>NUCLEOTIDE SEQUENCE [LARGE SCALE GENOMIC DNA]</scope>
    <source>
        <strain evidence="2 3">OK807</strain>
    </source>
</reference>
<dbReference type="AlphaFoldDB" id="A0A1K2BVL4"/>
<gene>
    <name evidence="2" type="ORF">SAMN02787144_1009186</name>
</gene>
<dbReference type="EMBL" id="FPJO01000009">
    <property type="protein sequence ID" value="SFY02606.1"/>
    <property type="molecule type" value="Genomic_DNA"/>
</dbReference>
<accession>A0A1K2BVL4</accession>
<organism evidence="2 3">
    <name type="scientific">Streptomyces atratus</name>
    <dbReference type="NCBI Taxonomy" id="1893"/>
    <lineage>
        <taxon>Bacteria</taxon>
        <taxon>Bacillati</taxon>
        <taxon>Actinomycetota</taxon>
        <taxon>Actinomycetes</taxon>
        <taxon>Kitasatosporales</taxon>
        <taxon>Streptomycetaceae</taxon>
        <taxon>Streptomyces</taxon>
    </lineage>
</organism>
<dbReference type="Proteomes" id="UP000181909">
    <property type="component" value="Unassembled WGS sequence"/>
</dbReference>